<name>A0AAE1B7H1_9GAST</name>
<keyword evidence="3" id="KW-1185">Reference proteome</keyword>
<evidence type="ECO:0000313" key="2">
    <source>
        <dbReference type="EMBL" id="KAK3800868.1"/>
    </source>
</evidence>
<proteinExistence type="predicted"/>
<protein>
    <submittedName>
        <fullName evidence="2">Uncharacterized protein</fullName>
    </submittedName>
</protein>
<dbReference type="EMBL" id="JAWDGP010000410">
    <property type="protein sequence ID" value="KAK3800868.1"/>
    <property type="molecule type" value="Genomic_DNA"/>
</dbReference>
<feature type="region of interest" description="Disordered" evidence="1">
    <location>
        <begin position="47"/>
        <end position="68"/>
    </location>
</feature>
<sequence length="79" mass="8604">MQTGRSNPSSKSTEVTECAREPADLLKSPVRSAPFCTVPGFDNWPRPSRKDISQFIGPGSRGYSEASPGESLVIFPFNE</sequence>
<reference evidence="2" key="1">
    <citation type="journal article" date="2023" name="G3 (Bethesda)">
        <title>A reference genome for the long-term kleptoplast-retaining sea slug Elysia crispata morphotype clarki.</title>
        <authorList>
            <person name="Eastman K.E."/>
            <person name="Pendleton A.L."/>
            <person name="Shaikh M.A."/>
            <person name="Suttiyut T."/>
            <person name="Ogas R."/>
            <person name="Tomko P."/>
            <person name="Gavelis G."/>
            <person name="Widhalm J.R."/>
            <person name="Wisecaver J.H."/>
        </authorList>
    </citation>
    <scope>NUCLEOTIDE SEQUENCE</scope>
    <source>
        <strain evidence="2">ECLA1</strain>
    </source>
</reference>
<gene>
    <name evidence="2" type="ORF">RRG08_008622</name>
</gene>
<dbReference type="Proteomes" id="UP001283361">
    <property type="component" value="Unassembled WGS sequence"/>
</dbReference>
<organism evidence="2 3">
    <name type="scientific">Elysia crispata</name>
    <name type="common">lettuce slug</name>
    <dbReference type="NCBI Taxonomy" id="231223"/>
    <lineage>
        <taxon>Eukaryota</taxon>
        <taxon>Metazoa</taxon>
        <taxon>Spiralia</taxon>
        <taxon>Lophotrochozoa</taxon>
        <taxon>Mollusca</taxon>
        <taxon>Gastropoda</taxon>
        <taxon>Heterobranchia</taxon>
        <taxon>Euthyneura</taxon>
        <taxon>Panpulmonata</taxon>
        <taxon>Sacoglossa</taxon>
        <taxon>Placobranchoidea</taxon>
        <taxon>Plakobranchidae</taxon>
        <taxon>Elysia</taxon>
    </lineage>
</organism>
<accession>A0AAE1B7H1</accession>
<evidence type="ECO:0000256" key="1">
    <source>
        <dbReference type="SAM" id="MobiDB-lite"/>
    </source>
</evidence>
<evidence type="ECO:0000313" key="3">
    <source>
        <dbReference type="Proteomes" id="UP001283361"/>
    </source>
</evidence>
<comment type="caution">
    <text evidence="2">The sequence shown here is derived from an EMBL/GenBank/DDBJ whole genome shotgun (WGS) entry which is preliminary data.</text>
</comment>
<dbReference type="AlphaFoldDB" id="A0AAE1B7H1"/>